<feature type="non-terminal residue" evidence="2">
    <location>
        <position position="1"/>
    </location>
</feature>
<proteinExistence type="predicted"/>
<dbReference type="GO" id="GO:0003677">
    <property type="term" value="F:DNA binding"/>
    <property type="evidence" value="ECO:0007669"/>
    <property type="project" value="InterPro"/>
</dbReference>
<dbReference type="AlphaFoldDB" id="X1K9C6"/>
<dbReference type="SUPFAM" id="SSF48019">
    <property type="entry name" value="post-AAA+ oligomerization domain-like"/>
    <property type="match status" value="1"/>
</dbReference>
<evidence type="ECO:0000313" key="2">
    <source>
        <dbReference type="EMBL" id="GAI03607.1"/>
    </source>
</evidence>
<dbReference type="GO" id="GO:0006260">
    <property type="term" value="P:DNA replication"/>
    <property type="evidence" value="ECO:0007669"/>
    <property type="project" value="InterPro"/>
</dbReference>
<evidence type="ECO:0000259" key="1">
    <source>
        <dbReference type="Pfam" id="PF12002"/>
    </source>
</evidence>
<dbReference type="Gene3D" id="1.10.3710.10">
    <property type="entry name" value="DNA polymerase III clamp loader subunits, C-terminal domain"/>
    <property type="match status" value="1"/>
</dbReference>
<gene>
    <name evidence="2" type="ORF">S06H3_21146</name>
</gene>
<dbReference type="InterPro" id="IPR021886">
    <property type="entry name" value="MgsA_C"/>
</dbReference>
<organism evidence="2">
    <name type="scientific">marine sediment metagenome</name>
    <dbReference type="NCBI Taxonomy" id="412755"/>
    <lineage>
        <taxon>unclassified sequences</taxon>
        <taxon>metagenomes</taxon>
        <taxon>ecological metagenomes</taxon>
    </lineage>
</organism>
<protein>
    <recommendedName>
        <fullName evidence="1">MgsA AAA+ ATPase C-terminal domain-containing protein</fullName>
    </recommendedName>
</protein>
<reference evidence="2" key="1">
    <citation type="journal article" date="2014" name="Front. Microbiol.">
        <title>High frequency of phylogenetically diverse reductive dehalogenase-homologous genes in deep subseafloor sedimentary metagenomes.</title>
        <authorList>
            <person name="Kawai M."/>
            <person name="Futagami T."/>
            <person name="Toyoda A."/>
            <person name="Takaki Y."/>
            <person name="Nishi S."/>
            <person name="Hori S."/>
            <person name="Arai W."/>
            <person name="Tsubouchi T."/>
            <person name="Morono Y."/>
            <person name="Uchiyama I."/>
            <person name="Ito T."/>
            <person name="Fujiyama A."/>
            <person name="Inagaki F."/>
            <person name="Takami H."/>
        </authorList>
    </citation>
    <scope>NUCLEOTIDE SEQUENCE</scope>
    <source>
        <strain evidence="2">Expedition CK06-06</strain>
    </source>
</reference>
<dbReference type="EMBL" id="BARV01011056">
    <property type="protein sequence ID" value="GAI03607.1"/>
    <property type="molecule type" value="Genomic_DNA"/>
</dbReference>
<dbReference type="InterPro" id="IPR008921">
    <property type="entry name" value="DNA_pol3_clamp-load_cplx_C"/>
</dbReference>
<accession>X1K9C6</accession>
<name>X1K9C6_9ZZZZ</name>
<dbReference type="Pfam" id="PF12002">
    <property type="entry name" value="MgsA_C"/>
    <property type="match status" value="1"/>
</dbReference>
<feature type="domain" description="MgsA AAA+ ATPase C-terminal" evidence="1">
    <location>
        <begin position="2"/>
        <end position="57"/>
    </location>
</feature>
<sequence>ARLMKEIGYSRGYKYDHDYDEGISRQSYLPEKLLKEKYYTPTGRGYEKELIDRLKKINKLRQNKD</sequence>
<comment type="caution">
    <text evidence="2">The sequence shown here is derived from an EMBL/GenBank/DDBJ whole genome shotgun (WGS) entry which is preliminary data.</text>
</comment>